<proteinExistence type="predicted"/>
<accession>A0A1G2CDT4</accession>
<sequence length="119" mass="14517">MREKSLQAIEDYYFRKGLRGDKLRKATQNDREYVKILKKRWSKLTEQFPVKSQDRKKYVLSTDQDYEILGKIYKLEQKRLSNNDKVLVKLVRTQLEHHWRTPIIKFLNGLVKKYSDRKK</sequence>
<dbReference type="Proteomes" id="UP000176287">
    <property type="component" value="Unassembled WGS sequence"/>
</dbReference>
<protein>
    <submittedName>
        <fullName evidence="1">Uncharacterized protein</fullName>
    </submittedName>
</protein>
<dbReference type="EMBL" id="MHKZ01000053">
    <property type="protein sequence ID" value="OGY98820.1"/>
    <property type="molecule type" value="Genomic_DNA"/>
</dbReference>
<organism evidence="1 2">
    <name type="scientific">Candidatus Liptonbacteria bacterium RIFCSPLOWO2_01_FULL_45_15</name>
    <dbReference type="NCBI Taxonomy" id="1798649"/>
    <lineage>
        <taxon>Bacteria</taxon>
        <taxon>Candidatus Liptoniibacteriota</taxon>
    </lineage>
</organism>
<gene>
    <name evidence="1" type="ORF">A3B13_03125</name>
</gene>
<reference evidence="1 2" key="1">
    <citation type="journal article" date="2016" name="Nat. Commun.">
        <title>Thousands of microbial genomes shed light on interconnected biogeochemical processes in an aquifer system.</title>
        <authorList>
            <person name="Anantharaman K."/>
            <person name="Brown C.T."/>
            <person name="Hug L.A."/>
            <person name="Sharon I."/>
            <person name="Castelle C.J."/>
            <person name="Probst A.J."/>
            <person name="Thomas B.C."/>
            <person name="Singh A."/>
            <person name="Wilkins M.J."/>
            <person name="Karaoz U."/>
            <person name="Brodie E.L."/>
            <person name="Williams K.H."/>
            <person name="Hubbard S.S."/>
            <person name="Banfield J.F."/>
        </authorList>
    </citation>
    <scope>NUCLEOTIDE SEQUENCE [LARGE SCALE GENOMIC DNA]</scope>
</reference>
<evidence type="ECO:0000313" key="1">
    <source>
        <dbReference type="EMBL" id="OGY98820.1"/>
    </source>
</evidence>
<dbReference type="AlphaFoldDB" id="A0A1G2CDT4"/>
<evidence type="ECO:0000313" key="2">
    <source>
        <dbReference type="Proteomes" id="UP000176287"/>
    </source>
</evidence>
<comment type="caution">
    <text evidence="1">The sequence shown here is derived from an EMBL/GenBank/DDBJ whole genome shotgun (WGS) entry which is preliminary data.</text>
</comment>
<name>A0A1G2CDT4_9BACT</name>